<accession>A0A7J0F2G6</accession>
<organism evidence="6 7">
    <name type="scientific">Actinidia rufa</name>
    <dbReference type="NCBI Taxonomy" id="165716"/>
    <lineage>
        <taxon>Eukaryota</taxon>
        <taxon>Viridiplantae</taxon>
        <taxon>Streptophyta</taxon>
        <taxon>Embryophyta</taxon>
        <taxon>Tracheophyta</taxon>
        <taxon>Spermatophyta</taxon>
        <taxon>Magnoliopsida</taxon>
        <taxon>eudicotyledons</taxon>
        <taxon>Gunneridae</taxon>
        <taxon>Pentapetalae</taxon>
        <taxon>asterids</taxon>
        <taxon>Ericales</taxon>
        <taxon>Actinidiaceae</taxon>
        <taxon>Actinidia</taxon>
    </lineage>
</organism>
<feature type="compositionally biased region" description="Basic and acidic residues" evidence="4">
    <location>
        <begin position="180"/>
        <end position="192"/>
    </location>
</feature>
<reference evidence="6 7" key="1">
    <citation type="submission" date="2019-07" db="EMBL/GenBank/DDBJ databases">
        <title>De Novo Assembly of kiwifruit Actinidia rufa.</title>
        <authorList>
            <person name="Sugita-Konishi S."/>
            <person name="Sato K."/>
            <person name="Mori E."/>
            <person name="Abe Y."/>
            <person name="Kisaki G."/>
            <person name="Hamano K."/>
            <person name="Suezawa K."/>
            <person name="Otani M."/>
            <person name="Fukuda T."/>
            <person name="Manabe T."/>
            <person name="Gomi K."/>
            <person name="Tabuchi M."/>
            <person name="Akimitsu K."/>
            <person name="Kataoka I."/>
        </authorList>
    </citation>
    <scope>NUCLEOTIDE SEQUENCE [LARGE SCALE GENOMIC DNA]</scope>
    <source>
        <strain evidence="7">cv. Fuchu</strain>
    </source>
</reference>
<comment type="caution">
    <text evidence="6">The sequence shown here is derived from an EMBL/GenBank/DDBJ whole genome shotgun (WGS) entry which is preliminary data.</text>
</comment>
<dbReference type="OrthoDB" id="1570571at2759"/>
<dbReference type="AlphaFoldDB" id="A0A7J0F2G6"/>
<evidence type="ECO:0000313" key="6">
    <source>
        <dbReference type="EMBL" id="GFY92895.1"/>
    </source>
</evidence>
<dbReference type="InterPro" id="IPR011989">
    <property type="entry name" value="ARM-like"/>
</dbReference>
<keyword evidence="7" id="KW-1185">Reference proteome</keyword>
<name>A0A7J0F2G6_9ERIC</name>
<evidence type="ECO:0000313" key="7">
    <source>
        <dbReference type="Proteomes" id="UP000585474"/>
    </source>
</evidence>
<dbReference type="GO" id="GO:0006606">
    <property type="term" value="P:protein import into nucleus"/>
    <property type="evidence" value="ECO:0007669"/>
    <property type="project" value="TreeGrafter"/>
</dbReference>
<dbReference type="SUPFAM" id="SSF48371">
    <property type="entry name" value="ARM repeat"/>
    <property type="match status" value="1"/>
</dbReference>
<dbReference type="EMBL" id="BJWL01000008">
    <property type="protein sequence ID" value="GFY92895.1"/>
    <property type="molecule type" value="Genomic_DNA"/>
</dbReference>
<dbReference type="InterPro" id="IPR058669">
    <property type="entry name" value="TPR_IPO7/11-like"/>
</dbReference>
<proteinExistence type="predicted"/>
<protein>
    <submittedName>
        <fullName evidence="6">ARM repeat superfamily protein</fullName>
    </submittedName>
</protein>
<evidence type="ECO:0000256" key="1">
    <source>
        <dbReference type="ARBA" id="ARBA00004496"/>
    </source>
</evidence>
<comment type="subcellular location">
    <subcellularLocation>
        <location evidence="1">Cytoplasm</location>
    </subcellularLocation>
</comment>
<feature type="domain" description="Importin-7/11-like TPR repeats" evidence="5">
    <location>
        <begin position="11"/>
        <end position="179"/>
    </location>
</feature>
<feature type="region of interest" description="Disordered" evidence="4">
    <location>
        <begin position="152"/>
        <end position="211"/>
    </location>
</feature>
<keyword evidence="3" id="KW-0813">Transport</keyword>
<keyword evidence="2" id="KW-0963">Cytoplasm</keyword>
<dbReference type="InterPro" id="IPR016024">
    <property type="entry name" value="ARM-type_fold"/>
</dbReference>
<dbReference type="GO" id="GO:0005829">
    <property type="term" value="C:cytosol"/>
    <property type="evidence" value="ECO:0007669"/>
    <property type="project" value="TreeGrafter"/>
</dbReference>
<dbReference type="Pfam" id="PF25758">
    <property type="entry name" value="TPR_IPO11"/>
    <property type="match status" value="1"/>
</dbReference>
<dbReference type="PANTHER" id="PTHR10997:SF18">
    <property type="entry name" value="D-IMPORTIN 7_RANBP7"/>
    <property type="match status" value="1"/>
</dbReference>
<evidence type="ECO:0000259" key="5">
    <source>
        <dbReference type="Pfam" id="PF25758"/>
    </source>
</evidence>
<dbReference type="PANTHER" id="PTHR10997">
    <property type="entry name" value="IMPORTIN-7, 8, 11"/>
    <property type="match status" value="1"/>
</dbReference>
<dbReference type="Proteomes" id="UP000585474">
    <property type="component" value="Unassembled WGS sequence"/>
</dbReference>
<dbReference type="Gene3D" id="1.25.10.10">
    <property type="entry name" value="Leucine-rich Repeat Variant"/>
    <property type="match status" value="1"/>
</dbReference>
<evidence type="ECO:0000256" key="3">
    <source>
        <dbReference type="ARBA" id="ARBA00022927"/>
    </source>
</evidence>
<dbReference type="GO" id="GO:0005635">
    <property type="term" value="C:nuclear envelope"/>
    <property type="evidence" value="ECO:0007669"/>
    <property type="project" value="TreeGrafter"/>
</dbReference>
<evidence type="ECO:0000256" key="4">
    <source>
        <dbReference type="SAM" id="MobiDB-lite"/>
    </source>
</evidence>
<gene>
    <name evidence="6" type="ORF">Acr_08g0012910</name>
</gene>
<feature type="compositionally biased region" description="Acidic residues" evidence="4">
    <location>
        <begin position="193"/>
        <end position="211"/>
    </location>
</feature>
<sequence length="283" mass="32196">MGDKNLEDGDIEPAPKLIEVVFQNCRGQVDQWVEPYLRITVERLHRTEKPYLKCLLMQVIADALYYNAPLTLNILQKLGVATEIFSLWFQMLQQTKKSGVRANFKREHDKKVCCLGLTSLLPLPADQLPGEALGRVFSATLDLLVAYKEQVAESAKEEEGEDDDDMDGLQTDDEDDDGDGSDKEMGAKAFRPDDDDDDDSDDDYSDDEELQSPIDEVDPFVFFVDTIKGMQASDPLRFQNLHRRLTSIIRRWQMVLLSMLSREELRLKRKKLEKATESATAAS</sequence>
<feature type="compositionally biased region" description="Acidic residues" evidence="4">
    <location>
        <begin position="158"/>
        <end position="179"/>
    </location>
</feature>
<keyword evidence="3" id="KW-0653">Protein transport</keyword>
<evidence type="ECO:0000256" key="2">
    <source>
        <dbReference type="ARBA" id="ARBA00022490"/>
    </source>
</evidence>